<proteinExistence type="predicted"/>
<reference evidence="1 2" key="1">
    <citation type="journal article" date="2019" name="Commun. Biol.">
        <title>The bagworm genome reveals a unique fibroin gene that provides high tensile strength.</title>
        <authorList>
            <person name="Kono N."/>
            <person name="Nakamura H."/>
            <person name="Ohtoshi R."/>
            <person name="Tomita M."/>
            <person name="Numata K."/>
            <person name="Arakawa K."/>
        </authorList>
    </citation>
    <scope>NUCLEOTIDE SEQUENCE [LARGE SCALE GENOMIC DNA]</scope>
</reference>
<dbReference type="SUPFAM" id="SSF52980">
    <property type="entry name" value="Restriction endonuclease-like"/>
    <property type="match status" value="1"/>
</dbReference>
<dbReference type="OrthoDB" id="261614at2759"/>
<dbReference type="AlphaFoldDB" id="A0A4C1USX8"/>
<dbReference type="Proteomes" id="UP000299102">
    <property type="component" value="Unassembled WGS sequence"/>
</dbReference>
<accession>A0A4C1USX8</accession>
<evidence type="ECO:0000313" key="2">
    <source>
        <dbReference type="Proteomes" id="UP000299102"/>
    </source>
</evidence>
<organism evidence="1 2">
    <name type="scientific">Eumeta variegata</name>
    <name type="common">Bagworm moth</name>
    <name type="synonym">Eumeta japonica</name>
    <dbReference type="NCBI Taxonomy" id="151549"/>
    <lineage>
        <taxon>Eukaryota</taxon>
        <taxon>Metazoa</taxon>
        <taxon>Ecdysozoa</taxon>
        <taxon>Arthropoda</taxon>
        <taxon>Hexapoda</taxon>
        <taxon>Insecta</taxon>
        <taxon>Pterygota</taxon>
        <taxon>Neoptera</taxon>
        <taxon>Endopterygota</taxon>
        <taxon>Lepidoptera</taxon>
        <taxon>Glossata</taxon>
        <taxon>Ditrysia</taxon>
        <taxon>Tineoidea</taxon>
        <taxon>Psychidae</taxon>
        <taxon>Oiketicinae</taxon>
        <taxon>Eumeta</taxon>
    </lineage>
</organism>
<keyword evidence="2" id="KW-1185">Reference proteome</keyword>
<dbReference type="GO" id="GO:0006281">
    <property type="term" value="P:DNA repair"/>
    <property type="evidence" value="ECO:0007669"/>
    <property type="project" value="UniProtKB-ARBA"/>
</dbReference>
<gene>
    <name evidence="1" type="ORF">EVAR_17630_1</name>
</gene>
<dbReference type="EMBL" id="BGZK01000216">
    <property type="protein sequence ID" value="GBP29096.1"/>
    <property type="molecule type" value="Genomic_DNA"/>
</dbReference>
<protein>
    <submittedName>
        <fullName evidence="1">Uncharacterized protein</fullName>
    </submittedName>
</protein>
<evidence type="ECO:0000313" key="1">
    <source>
        <dbReference type="EMBL" id="GBP29096.1"/>
    </source>
</evidence>
<sequence>MGSESTVWRCNGKAISLVESITTGEERISKSNREMDVAACDGFPLSAPGSKLKKKLGNSPSDLWFQLRYGRITASRAHEVSRCKTNDGTLVSLILGGKIPDTPSMKRGRILEDEVRKQWNVELKKTGQVRVGLRTEGSVQTQASYLHAFLRKRVLTDGRTDGQTDNKVIL</sequence>
<name>A0A4C1USX8_EUMVA</name>
<comment type="caution">
    <text evidence="1">The sequence shown here is derived from an EMBL/GenBank/DDBJ whole genome shotgun (WGS) entry which is preliminary data.</text>
</comment>
<dbReference type="Gene3D" id="3.90.320.10">
    <property type="match status" value="1"/>
</dbReference>
<dbReference type="InterPro" id="IPR011335">
    <property type="entry name" value="Restrct_endonuc-II-like"/>
</dbReference>
<dbReference type="InterPro" id="IPR011604">
    <property type="entry name" value="PDDEXK-like_dom_sf"/>
</dbReference>